<feature type="compositionally biased region" description="Pro residues" evidence="1">
    <location>
        <begin position="794"/>
        <end position="806"/>
    </location>
</feature>
<keyword evidence="4" id="KW-1185">Reference proteome</keyword>
<dbReference type="PANTHER" id="PTHR12436">
    <property type="entry name" value="80 KDA MCM3-ASSOCIATED PROTEIN"/>
    <property type="match status" value="1"/>
</dbReference>
<dbReference type="Proteomes" id="UP001303160">
    <property type="component" value="Unassembled WGS sequence"/>
</dbReference>
<reference evidence="3" key="1">
    <citation type="journal article" date="2023" name="Mol. Phylogenet. Evol.">
        <title>Genome-scale phylogeny and comparative genomics of the fungal order Sordariales.</title>
        <authorList>
            <person name="Hensen N."/>
            <person name="Bonometti L."/>
            <person name="Westerberg I."/>
            <person name="Brannstrom I.O."/>
            <person name="Guillou S."/>
            <person name="Cros-Aarteil S."/>
            <person name="Calhoun S."/>
            <person name="Haridas S."/>
            <person name="Kuo A."/>
            <person name="Mondo S."/>
            <person name="Pangilinan J."/>
            <person name="Riley R."/>
            <person name="LaButti K."/>
            <person name="Andreopoulos B."/>
            <person name="Lipzen A."/>
            <person name="Chen C."/>
            <person name="Yan M."/>
            <person name="Daum C."/>
            <person name="Ng V."/>
            <person name="Clum A."/>
            <person name="Steindorff A."/>
            <person name="Ohm R.A."/>
            <person name="Martin F."/>
            <person name="Silar P."/>
            <person name="Natvig D.O."/>
            <person name="Lalanne C."/>
            <person name="Gautier V."/>
            <person name="Ament-Velasquez S.L."/>
            <person name="Kruys A."/>
            <person name="Hutchinson M.I."/>
            <person name="Powell A.J."/>
            <person name="Barry K."/>
            <person name="Miller A.N."/>
            <person name="Grigoriev I.V."/>
            <person name="Debuchy R."/>
            <person name="Gladieux P."/>
            <person name="Hiltunen Thoren M."/>
            <person name="Johannesson H."/>
        </authorList>
    </citation>
    <scope>NUCLEOTIDE SEQUENCE</scope>
    <source>
        <strain evidence="3">CBS 315.58</strain>
    </source>
</reference>
<evidence type="ECO:0000256" key="1">
    <source>
        <dbReference type="SAM" id="MobiDB-lite"/>
    </source>
</evidence>
<feature type="compositionally biased region" description="Polar residues" evidence="1">
    <location>
        <begin position="718"/>
        <end position="739"/>
    </location>
</feature>
<dbReference type="Gene3D" id="1.25.40.990">
    <property type="match status" value="1"/>
</dbReference>
<organism evidence="3 4">
    <name type="scientific">Triangularia verruculosa</name>
    <dbReference type="NCBI Taxonomy" id="2587418"/>
    <lineage>
        <taxon>Eukaryota</taxon>
        <taxon>Fungi</taxon>
        <taxon>Dikarya</taxon>
        <taxon>Ascomycota</taxon>
        <taxon>Pezizomycotina</taxon>
        <taxon>Sordariomycetes</taxon>
        <taxon>Sordariomycetidae</taxon>
        <taxon>Sordariales</taxon>
        <taxon>Podosporaceae</taxon>
        <taxon>Triangularia</taxon>
    </lineage>
</organism>
<feature type="region of interest" description="Disordered" evidence="1">
    <location>
        <begin position="1231"/>
        <end position="1298"/>
    </location>
</feature>
<evidence type="ECO:0000313" key="3">
    <source>
        <dbReference type="EMBL" id="KAK4203283.1"/>
    </source>
</evidence>
<dbReference type="GO" id="GO:0006406">
    <property type="term" value="P:mRNA export from nucleus"/>
    <property type="evidence" value="ECO:0007669"/>
    <property type="project" value="TreeGrafter"/>
</dbReference>
<feature type="region of interest" description="Disordered" evidence="1">
    <location>
        <begin position="1122"/>
        <end position="1145"/>
    </location>
</feature>
<feature type="compositionally biased region" description="Low complexity" evidence="1">
    <location>
        <begin position="886"/>
        <end position="908"/>
    </location>
</feature>
<dbReference type="EMBL" id="MU863890">
    <property type="protein sequence ID" value="KAK4203283.1"/>
    <property type="molecule type" value="Genomic_DNA"/>
</dbReference>
<feature type="compositionally biased region" description="Low complexity" evidence="1">
    <location>
        <begin position="29"/>
        <end position="47"/>
    </location>
</feature>
<feature type="compositionally biased region" description="Pro residues" evidence="1">
    <location>
        <begin position="968"/>
        <end position="982"/>
    </location>
</feature>
<feature type="compositionally biased region" description="Low complexity" evidence="1">
    <location>
        <begin position="740"/>
        <end position="783"/>
    </location>
</feature>
<feature type="region of interest" description="Disordered" evidence="1">
    <location>
        <begin position="1395"/>
        <end position="1472"/>
    </location>
</feature>
<feature type="compositionally biased region" description="Low complexity" evidence="1">
    <location>
        <begin position="1282"/>
        <end position="1294"/>
    </location>
</feature>
<feature type="region of interest" description="Disordered" evidence="1">
    <location>
        <begin position="1311"/>
        <end position="1333"/>
    </location>
</feature>
<evidence type="ECO:0000259" key="2">
    <source>
        <dbReference type="Pfam" id="PF03399"/>
    </source>
</evidence>
<feature type="compositionally biased region" description="Low complexity" evidence="1">
    <location>
        <begin position="1401"/>
        <end position="1413"/>
    </location>
</feature>
<dbReference type="GO" id="GO:0005737">
    <property type="term" value="C:cytoplasm"/>
    <property type="evidence" value="ECO:0007669"/>
    <property type="project" value="TreeGrafter"/>
</dbReference>
<dbReference type="Pfam" id="PF03399">
    <property type="entry name" value="SAC3_GANP"/>
    <property type="match status" value="1"/>
</dbReference>
<feature type="compositionally biased region" description="Polar residues" evidence="1">
    <location>
        <begin position="859"/>
        <end position="868"/>
    </location>
</feature>
<feature type="non-terminal residue" evidence="3">
    <location>
        <position position="1506"/>
    </location>
</feature>
<feature type="compositionally biased region" description="Acidic residues" evidence="1">
    <location>
        <begin position="1431"/>
        <end position="1440"/>
    </location>
</feature>
<feature type="compositionally biased region" description="Low complexity" evidence="1">
    <location>
        <begin position="825"/>
        <end position="838"/>
    </location>
</feature>
<protein>
    <submittedName>
        <fullName evidence="3">Nuclear mRNA export protein SAC3</fullName>
    </submittedName>
</protein>
<feature type="region of interest" description="Disordered" evidence="1">
    <location>
        <begin position="1"/>
        <end position="214"/>
    </location>
</feature>
<proteinExistence type="predicted"/>
<feature type="region of interest" description="Disordered" evidence="1">
    <location>
        <begin position="718"/>
        <end position="1020"/>
    </location>
</feature>
<feature type="compositionally biased region" description="Polar residues" evidence="1">
    <location>
        <begin position="814"/>
        <end position="824"/>
    </location>
</feature>
<reference evidence="3" key="2">
    <citation type="submission" date="2023-05" db="EMBL/GenBank/DDBJ databases">
        <authorList>
            <consortium name="Lawrence Berkeley National Laboratory"/>
            <person name="Steindorff A."/>
            <person name="Hensen N."/>
            <person name="Bonometti L."/>
            <person name="Westerberg I."/>
            <person name="Brannstrom I.O."/>
            <person name="Guillou S."/>
            <person name="Cros-Aarteil S."/>
            <person name="Calhoun S."/>
            <person name="Haridas S."/>
            <person name="Kuo A."/>
            <person name="Mondo S."/>
            <person name="Pangilinan J."/>
            <person name="Riley R."/>
            <person name="Labutti K."/>
            <person name="Andreopoulos B."/>
            <person name="Lipzen A."/>
            <person name="Chen C."/>
            <person name="Yanf M."/>
            <person name="Daum C."/>
            <person name="Ng V."/>
            <person name="Clum A."/>
            <person name="Ohm R."/>
            <person name="Martin F."/>
            <person name="Silar P."/>
            <person name="Natvig D."/>
            <person name="Lalanne C."/>
            <person name="Gautier V."/>
            <person name="Ament-Velasquez S.L."/>
            <person name="Kruys A."/>
            <person name="Hutchinson M.I."/>
            <person name="Powell A.J."/>
            <person name="Barry K."/>
            <person name="Miller A.N."/>
            <person name="Grigoriev I.V."/>
            <person name="Debuchy R."/>
            <person name="Gladieux P."/>
            <person name="Thoren M.H."/>
            <person name="Johannesson H."/>
        </authorList>
    </citation>
    <scope>NUCLEOTIDE SEQUENCE</scope>
    <source>
        <strain evidence="3">CBS 315.58</strain>
    </source>
</reference>
<feature type="compositionally biased region" description="Low complexity" evidence="1">
    <location>
        <begin position="922"/>
        <end position="933"/>
    </location>
</feature>
<feature type="compositionally biased region" description="Low complexity" evidence="1">
    <location>
        <begin position="1321"/>
        <end position="1331"/>
    </location>
</feature>
<feature type="compositionally biased region" description="Polar residues" evidence="1">
    <location>
        <begin position="60"/>
        <end position="71"/>
    </location>
</feature>
<dbReference type="InterPro" id="IPR005062">
    <property type="entry name" value="SAC3/GANP/THP3_conserved"/>
</dbReference>
<gene>
    <name evidence="3" type="ORF">QBC40DRAFT_194464</name>
</gene>
<feature type="compositionally biased region" description="Low complexity" evidence="1">
    <location>
        <begin position="1460"/>
        <end position="1469"/>
    </location>
</feature>
<feature type="compositionally biased region" description="Polar residues" evidence="1">
    <location>
        <begin position="78"/>
        <end position="87"/>
    </location>
</feature>
<dbReference type="PANTHER" id="PTHR12436:SF3">
    <property type="entry name" value="GERMINAL-CENTER ASSOCIATED NUCLEAR PROTEIN"/>
    <property type="match status" value="1"/>
</dbReference>
<feature type="compositionally biased region" description="Basic and acidic residues" evidence="1">
    <location>
        <begin position="1248"/>
        <end position="1265"/>
    </location>
</feature>
<evidence type="ECO:0000313" key="4">
    <source>
        <dbReference type="Proteomes" id="UP001303160"/>
    </source>
</evidence>
<feature type="compositionally biased region" description="Polar residues" evidence="1">
    <location>
        <begin position="934"/>
        <end position="945"/>
    </location>
</feature>
<comment type="caution">
    <text evidence="3">The sequence shown here is derived from an EMBL/GenBank/DDBJ whole genome shotgun (WGS) entry which is preliminary data.</text>
</comment>
<feature type="domain" description="SAC3/GANP/THP3 conserved" evidence="2">
    <location>
        <begin position="301"/>
        <end position="614"/>
    </location>
</feature>
<dbReference type="InterPro" id="IPR045107">
    <property type="entry name" value="SAC3/GANP/THP3"/>
</dbReference>
<name>A0AAN6XM21_9PEZI</name>
<dbReference type="GO" id="GO:0070390">
    <property type="term" value="C:transcription export complex 2"/>
    <property type="evidence" value="ECO:0007669"/>
    <property type="project" value="TreeGrafter"/>
</dbReference>
<accession>A0AAN6XM21</accession>
<sequence length="1506" mass="164763">MGSPANNPFGVPPEQAATANPFGTAAQNPFGAPSSNPFGGPSFGSAPQSRGPSPIPPTQTPFGSQPAQSQFGGDFGTAPSSFGSQPVTGFGAPATFGSGDGNNMARRGKGNQRGVAKTSAFSTSNGPQDKGDKSASSGAANGQFGAQGDKGSRRANLFNGPKGQSLKREVAKVATPASIPSSQRKKNERPVGSQPRAQNNRGKKGPTQESSEWTKQLSPFAYDYANKLCDHLKKEGIKAPTWPPQVGNPDKRGAVETLKESYKKYRTRAYASLRKADLIDDPDKRRKLEDALPFKGICEDMCPEFEQVSRIAEYDVKTEEKDERGWPDTAKMVKKFGRSAAGQDAPLPMDVRSVAALRRSTDYLFNELLQSENNLASMHNYLRDRTRAVRKDFTFHSKKSNEEMKELVYCFETITRFHATALHLLCRKGHSYESFDSRQEIEQLGRTLLSLIEAYDKCRKKGVVCENEPEFRAYYLLLNAHDPSIMKRILAWGKEYWFQSEEVQTAMSLIQVMDDIRETKGPLKPKRPTTLSDTSFANFFAIVEDARTSYTMACIAEVHFTWVRQNILKNFVRGYSRHRDAPRTITAANLNKLLRFDTDEEAVEFIELHGFEMSTWVPPNRPPVTEPYLLLNNKKKVVLSPRVPQAYSGKIVERKRTTQSLPYVIYNTIYEEKAAGGEGMEDELFVSQNNTTGSSAFGQPAVQPAAATPGFGFSSLANGVPSQAQAPASRTFSTPSQQIPPSSAFPGFGAPAPSASPFGQPAPSANPFGQPSAPISAAPAASPFTAFGTNTTPVPAPTPAQPPPQPEAGKSPFSFGTPQNTTFGSGAPAPSLAEPSAPTFSFTKPPDPAAPASSPFSFLNKNASTAQPSVVPPSADKAPSIFGNNAAPASTAQPAPARASAFSFPKPAESAPAPSFMGLGSGSSLSKPGSPQSAQPVPNATNAAPVQQPAVPSISITQPTPTSSVFPPQQPAQPPAPAPPSFSFPTQSPLPSVAPAQNAPITSFAGGITAPPPPPPAPKRDLMAGFTKWFVTGDAGLMEQFTENTVQNLVWGVFQQFQTEEAERKRREEDEESWRLAREHMFYRLACKYAYRWREIARRLSMKRRLQEGKRQMREYREQQKVLARQQEEERQRTEKEARRAAKRKAEEDVMMFGRLIKRDGQRRRRAASSIAYSNAGTEAEEQALMRSGIFGGLHNERELVKRAMMVEGDQPSWRTGGSGYAESELELVPAPKEEGSPDSAGVNQRGEGWKTRSLRERFVGDRRSVSAHSSVNGRRSSLGLNRSTNFSSTGNNNNKKRRSAELDGMLNEPDAKRQQSFAMSTTSVGSGSTSRPIRSRHWEMRLRGFVQDQNGHWVAESLANSRPNNVVVAATKPAGMTELEIRLARIKRDRAGGVYHHRSGSVGSRSRASGRMSPPPPPLWGEKRKRDGEMMDEDEDEGDDGRREFSPSMEVEMERGRSRSGTTMTTTRDMVEDTQRMLRELRETMELLERDRLVLPGEEGGRGEG</sequence>
<feature type="compositionally biased region" description="Polar residues" evidence="1">
    <location>
        <begin position="1267"/>
        <end position="1281"/>
    </location>
</feature>
<feature type="compositionally biased region" description="Low complexity" evidence="1">
    <location>
        <begin position="952"/>
        <end position="967"/>
    </location>
</feature>